<keyword evidence="1" id="KW-0812">Transmembrane</keyword>
<feature type="transmembrane region" description="Helical" evidence="1">
    <location>
        <begin position="18"/>
        <end position="42"/>
    </location>
</feature>
<keyword evidence="1" id="KW-0472">Membrane</keyword>
<organism evidence="2 3">
    <name type="scientific">Pontibacter chinhatensis</name>
    <dbReference type="NCBI Taxonomy" id="1436961"/>
    <lineage>
        <taxon>Bacteria</taxon>
        <taxon>Pseudomonadati</taxon>
        <taxon>Bacteroidota</taxon>
        <taxon>Cytophagia</taxon>
        <taxon>Cytophagales</taxon>
        <taxon>Hymenobacteraceae</taxon>
        <taxon>Pontibacter</taxon>
    </lineage>
</organism>
<name>A0A1I2RX97_9BACT</name>
<proteinExistence type="predicted"/>
<keyword evidence="1" id="KW-1133">Transmembrane helix</keyword>
<accession>A0A1I2RX97</accession>
<reference evidence="3" key="1">
    <citation type="submission" date="2016-10" db="EMBL/GenBank/DDBJ databases">
        <authorList>
            <person name="Varghese N."/>
            <person name="Submissions S."/>
        </authorList>
    </citation>
    <scope>NUCLEOTIDE SEQUENCE [LARGE SCALE GENOMIC DNA]</scope>
    <source>
        <strain evidence="3">LP51</strain>
    </source>
</reference>
<evidence type="ECO:0000313" key="3">
    <source>
        <dbReference type="Proteomes" id="UP000198724"/>
    </source>
</evidence>
<dbReference type="Proteomes" id="UP000198724">
    <property type="component" value="Unassembled WGS sequence"/>
</dbReference>
<evidence type="ECO:0000313" key="2">
    <source>
        <dbReference type="EMBL" id="SFG44703.1"/>
    </source>
</evidence>
<gene>
    <name evidence="2" type="ORF">SAMN05421739_102554</name>
</gene>
<sequence length="44" mass="4875">MKFVKVCEGSENKVSLPILGAVAFILFMYFAGEAVGQFLYFATH</sequence>
<dbReference type="AlphaFoldDB" id="A0A1I2RX97"/>
<dbReference type="EMBL" id="FOOT01000002">
    <property type="protein sequence ID" value="SFG44703.1"/>
    <property type="molecule type" value="Genomic_DNA"/>
</dbReference>
<protein>
    <submittedName>
        <fullName evidence="2">Uncharacterized protein</fullName>
    </submittedName>
</protein>
<dbReference type="STRING" id="1436961.SAMN05421739_102554"/>
<evidence type="ECO:0000256" key="1">
    <source>
        <dbReference type="SAM" id="Phobius"/>
    </source>
</evidence>
<keyword evidence="3" id="KW-1185">Reference proteome</keyword>